<dbReference type="Proteomes" id="UP000731519">
    <property type="component" value="Unassembled WGS sequence"/>
</dbReference>
<reference evidence="1 2" key="1">
    <citation type="submission" date="2013-05" db="EMBL/GenBank/DDBJ databases">
        <title>Genome Sequence of Streptomyces fradiae.</title>
        <authorList>
            <person name="Kirby R."/>
        </authorList>
    </citation>
    <scope>NUCLEOTIDE SEQUENCE [LARGE SCALE GENOMIC DNA]</scope>
    <source>
        <strain evidence="1 2">ATCC 10745</strain>
    </source>
</reference>
<organism evidence="1 2">
    <name type="scientific">Streptomyces fradiae ATCC 10745 = DSM 40063</name>
    <dbReference type="NCBI Taxonomy" id="1319510"/>
    <lineage>
        <taxon>Bacteria</taxon>
        <taxon>Bacillati</taxon>
        <taxon>Actinomycetota</taxon>
        <taxon>Actinomycetes</taxon>
        <taxon>Kitasatosporales</taxon>
        <taxon>Streptomycetaceae</taxon>
        <taxon>Streptomyces</taxon>
    </lineage>
</organism>
<protein>
    <submittedName>
        <fullName evidence="1">Uncharacterized protein</fullName>
    </submittedName>
</protein>
<comment type="caution">
    <text evidence="1">The sequence shown here is derived from an EMBL/GenBank/DDBJ whole genome shotgun (WGS) entry which is preliminary data.</text>
</comment>
<dbReference type="EMBL" id="ASYR01000050">
    <property type="protein sequence ID" value="KAF0646600.1"/>
    <property type="molecule type" value="Genomic_DNA"/>
</dbReference>
<keyword evidence="2" id="KW-1185">Reference proteome</keyword>
<proteinExistence type="predicted"/>
<evidence type="ECO:0000313" key="1">
    <source>
        <dbReference type="EMBL" id="KAF0646600.1"/>
    </source>
</evidence>
<accession>A0ABQ6XLF2</accession>
<sequence length="68" mass="6356">MVDVVAVVGDAGVGVAFGAESAAAGFGVGQLALALAAPDAGGQAGRRCGEGLLLRVGHVPSLAEGVAV</sequence>
<evidence type="ECO:0000313" key="2">
    <source>
        <dbReference type="Proteomes" id="UP000731519"/>
    </source>
</evidence>
<name>A0ABQ6XLF2_STRFR</name>
<gene>
    <name evidence="1" type="ORF">K701_28025</name>
</gene>